<comment type="caution">
    <text evidence="1">The sequence shown here is derived from an EMBL/GenBank/DDBJ whole genome shotgun (WGS) entry which is preliminary data.</text>
</comment>
<organism evidence="1 2">
    <name type="scientific">Fusarium decemcellulare</name>
    <dbReference type="NCBI Taxonomy" id="57161"/>
    <lineage>
        <taxon>Eukaryota</taxon>
        <taxon>Fungi</taxon>
        <taxon>Dikarya</taxon>
        <taxon>Ascomycota</taxon>
        <taxon>Pezizomycotina</taxon>
        <taxon>Sordariomycetes</taxon>
        <taxon>Hypocreomycetidae</taxon>
        <taxon>Hypocreales</taxon>
        <taxon>Nectriaceae</taxon>
        <taxon>Fusarium</taxon>
        <taxon>Fusarium decemcellulare species complex</taxon>
    </lineage>
</organism>
<accession>A0ACC1S2S9</accession>
<keyword evidence="2" id="KW-1185">Reference proteome</keyword>
<sequence length="245" mass="27199">MTGKPPNGGRPPRRSTRKTRGQPSSFLRDNYVLGEAASSSASAPKRKTSVVLDCIHVATDDADAEPEDAVPDFPQQPQMAFASSQQDQQPQDAPQVQERMAPQFLDPLNLGPTLEYDFDRETDTNLAQHRRKMNLLHGENQLTGGDPSDPMQLIEEFDEWYEQIQAAGAQNDLDVEMTDIAAHPFVPLAQPLGEDTNALAFQPNTSPDAMLPLFEDFQEWLVELPDDEGHQNDPDGEMHDTFADS</sequence>
<proteinExistence type="predicted"/>
<evidence type="ECO:0000313" key="2">
    <source>
        <dbReference type="Proteomes" id="UP001148629"/>
    </source>
</evidence>
<protein>
    <submittedName>
        <fullName evidence="1">Uncharacterized protein</fullName>
    </submittedName>
</protein>
<evidence type="ECO:0000313" key="1">
    <source>
        <dbReference type="EMBL" id="KAJ3530747.1"/>
    </source>
</evidence>
<dbReference type="EMBL" id="JANRMS010001136">
    <property type="protein sequence ID" value="KAJ3530747.1"/>
    <property type="molecule type" value="Genomic_DNA"/>
</dbReference>
<dbReference type="Proteomes" id="UP001148629">
    <property type="component" value="Unassembled WGS sequence"/>
</dbReference>
<gene>
    <name evidence="1" type="ORF">NM208_g9190</name>
</gene>
<name>A0ACC1S2S9_9HYPO</name>
<reference evidence="1" key="1">
    <citation type="submission" date="2022-08" db="EMBL/GenBank/DDBJ databases">
        <title>Genome Sequence of Fusarium decemcellulare.</title>
        <authorList>
            <person name="Buettner E."/>
        </authorList>
    </citation>
    <scope>NUCLEOTIDE SEQUENCE</scope>
    <source>
        <strain evidence="1">Babe19</strain>
    </source>
</reference>